<accession>A0A1Y2BXC7</accession>
<proteinExistence type="inferred from homology"/>
<dbReference type="Pfam" id="PF00656">
    <property type="entry name" value="Peptidase_C14"/>
    <property type="match status" value="1"/>
</dbReference>
<dbReference type="GO" id="GO:0006508">
    <property type="term" value="P:proteolysis"/>
    <property type="evidence" value="ECO:0007669"/>
    <property type="project" value="InterPro"/>
</dbReference>
<evidence type="ECO:0000259" key="2">
    <source>
        <dbReference type="Pfam" id="PF00656"/>
    </source>
</evidence>
<organism evidence="3 4">
    <name type="scientific">Rhizoclosmatium globosum</name>
    <dbReference type="NCBI Taxonomy" id="329046"/>
    <lineage>
        <taxon>Eukaryota</taxon>
        <taxon>Fungi</taxon>
        <taxon>Fungi incertae sedis</taxon>
        <taxon>Chytridiomycota</taxon>
        <taxon>Chytridiomycota incertae sedis</taxon>
        <taxon>Chytridiomycetes</taxon>
        <taxon>Chytridiales</taxon>
        <taxon>Chytriomycetaceae</taxon>
        <taxon>Rhizoclosmatium</taxon>
    </lineage>
</organism>
<protein>
    <recommendedName>
        <fullName evidence="2">Peptidase C14 caspase domain-containing protein</fullName>
    </recommendedName>
</protein>
<dbReference type="InterPro" id="IPR011600">
    <property type="entry name" value="Pept_C14_caspase"/>
</dbReference>
<comment type="caution">
    <text evidence="3">The sequence shown here is derived from an EMBL/GenBank/DDBJ whole genome shotgun (WGS) entry which is preliminary data.</text>
</comment>
<dbReference type="Proteomes" id="UP000193642">
    <property type="component" value="Unassembled WGS sequence"/>
</dbReference>
<dbReference type="Gene3D" id="3.40.50.12660">
    <property type="match status" value="1"/>
</dbReference>
<sequence>MFTKTTETRTTKTTVIRADDQPQEVREVKTITTTYAPIAAAAEKLEVVDRDLNLGAWVKKPLYVGEHEVSLNHGRSFASGNKKAVLIGINYVGTDHELKGCIQDVKHVQDFLISHRGYTDTPETMKFLSDEASLEELKPTRKNILAAFEWLTSNNQPGDQLFLHYSGHGAVMKQASHPNGQEDCLVPLDYKTAGCIDADAIHRALYHVLPPTVKLSVIFDCCHSGTMLELPWTYRPSEDGTLNKKEVDSKGFKREHFTSETEGETVDKPVVVISGCRDDQTSADTIIKGYGSTGALSYAVQSVLKEQGPVTYDGLLRHIREFMATNNLTQVPQLSCGMEIDPTGTFEF</sequence>
<dbReference type="PANTHER" id="PTHR48104:SF30">
    <property type="entry name" value="METACASPASE-1"/>
    <property type="match status" value="1"/>
</dbReference>
<name>A0A1Y2BXC7_9FUNG</name>
<evidence type="ECO:0000313" key="4">
    <source>
        <dbReference type="Proteomes" id="UP000193642"/>
    </source>
</evidence>
<dbReference type="PANTHER" id="PTHR48104">
    <property type="entry name" value="METACASPASE-4"/>
    <property type="match status" value="1"/>
</dbReference>
<comment type="similarity">
    <text evidence="1">Belongs to the peptidase C14B family.</text>
</comment>
<dbReference type="OrthoDB" id="3223806at2759"/>
<evidence type="ECO:0000313" key="3">
    <source>
        <dbReference type="EMBL" id="ORY39411.1"/>
    </source>
</evidence>
<reference evidence="3 4" key="1">
    <citation type="submission" date="2016-07" db="EMBL/GenBank/DDBJ databases">
        <title>Pervasive Adenine N6-methylation of Active Genes in Fungi.</title>
        <authorList>
            <consortium name="DOE Joint Genome Institute"/>
            <person name="Mondo S.J."/>
            <person name="Dannebaum R.O."/>
            <person name="Kuo R.C."/>
            <person name="Labutti K."/>
            <person name="Haridas S."/>
            <person name="Kuo A."/>
            <person name="Salamov A."/>
            <person name="Ahrendt S.R."/>
            <person name="Lipzen A."/>
            <person name="Sullivan W."/>
            <person name="Andreopoulos W.B."/>
            <person name="Clum A."/>
            <person name="Lindquist E."/>
            <person name="Daum C."/>
            <person name="Ramamoorthy G.K."/>
            <person name="Gryganskyi A."/>
            <person name="Culley D."/>
            <person name="Magnuson J.K."/>
            <person name="James T.Y."/>
            <person name="O'Malley M.A."/>
            <person name="Stajich J.E."/>
            <person name="Spatafora J.W."/>
            <person name="Visel A."/>
            <person name="Grigoriev I.V."/>
        </authorList>
    </citation>
    <scope>NUCLEOTIDE SEQUENCE [LARGE SCALE GENOMIC DNA]</scope>
    <source>
        <strain evidence="3 4">JEL800</strain>
    </source>
</reference>
<dbReference type="InterPro" id="IPR050452">
    <property type="entry name" value="Metacaspase"/>
</dbReference>
<dbReference type="GO" id="GO:0005737">
    <property type="term" value="C:cytoplasm"/>
    <property type="evidence" value="ECO:0007669"/>
    <property type="project" value="TreeGrafter"/>
</dbReference>
<keyword evidence="4" id="KW-1185">Reference proteome</keyword>
<dbReference type="GO" id="GO:0004197">
    <property type="term" value="F:cysteine-type endopeptidase activity"/>
    <property type="evidence" value="ECO:0007669"/>
    <property type="project" value="InterPro"/>
</dbReference>
<dbReference type="EMBL" id="MCGO01000040">
    <property type="protein sequence ID" value="ORY39411.1"/>
    <property type="molecule type" value="Genomic_DNA"/>
</dbReference>
<dbReference type="AlphaFoldDB" id="A0A1Y2BXC7"/>
<feature type="domain" description="Peptidase C14 caspase" evidence="2">
    <location>
        <begin position="82"/>
        <end position="337"/>
    </location>
</feature>
<gene>
    <name evidence="3" type="ORF">BCR33DRAFT_768745</name>
</gene>
<evidence type="ECO:0000256" key="1">
    <source>
        <dbReference type="ARBA" id="ARBA00009005"/>
    </source>
</evidence>